<proteinExistence type="predicted"/>
<protein>
    <submittedName>
        <fullName evidence="1">Uncharacterized protein</fullName>
    </submittedName>
</protein>
<sequence length="70" mass="8211">MKNDENKILFKEITSYEEAYFYNSAPEDRKIMSEKNENIKRKDNKFKKFIESAAGEVLEGAVEILFSILD</sequence>
<organism evidence="1 2">
    <name type="scientific">Clostridium sartagoforme AAU1</name>
    <dbReference type="NCBI Taxonomy" id="1202534"/>
    <lineage>
        <taxon>Bacteria</taxon>
        <taxon>Bacillati</taxon>
        <taxon>Bacillota</taxon>
        <taxon>Clostridia</taxon>
        <taxon>Eubacteriales</taxon>
        <taxon>Clostridiaceae</taxon>
        <taxon>Clostridium</taxon>
    </lineage>
</organism>
<dbReference type="OrthoDB" id="1936510at2"/>
<dbReference type="Proteomes" id="UP000013988">
    <property type="component" value="Unassembled WGS sequence"/>
</dbReference>
<reference evidence="1 2" key="1">
    <citation type="submission" date="2013-03" db="EMBL/GenBank/DDBJ databases">
        <title>Whole genome shotgun sequencing of Clostridium sartagoforme AAU1.</title>
        <authorList>
            <person name="Joshi C.G."/>
            <person name="Duggirala S.M."/>
            <person name="Nathani N.M."/>
            <person name="Bhatt V.D."/>
            <person name="Patel A.K."/>
            <person name="Pandya P.R."/>
            <person name="KaPatel J.A."/>
        </authorList>
    </citation>
    <scope>NUCLEOTIDE SEQUENCE [LARGE SCALE GENOMIC DNA]</scope>
    <source>
        <strain evidence="1 2">AAU1</strain>
    </source>
</reference>
<gene>
    <name evidence="1" type="ORF">A500_15260</name>
</gene>
<dbReference type="RefSeq" id="WP_016208316.1">
    <property type="nucleotide sequence ID" value="NZ_ASRV01000178.1"/>
</dbReference>
<keyword evidence="2" id="KW-1185">Reference proteome</keyword>
<name>R9BUZ1_9CLOT</name>
<dbReference type="EMBL" id="ASRV01000178">
    <property type="protein sequence ID" value="EOR20853.1"/>
    <property type="molecule type" value="Genomic_DNA"/>
</dbReference>
<dbReference type="AlphaFoldDB" id="R9BUZ1"/>
<accession>R9BUZ1</accession>
<dbReference type="PATRIC" id="fig|1202534.3.peg.3021"/>
<evidence type="ECO:0000313" key="2">
    <source>
        <dbReference type="Proteomes" id="UP000013988"/>
    </source>
</evidence>
<evidence type="ECO:0000313" key="1">
    <source>
        <dbReference type="EMBL" id="EOR20853.1"/>
    </source>
</evidence>
<comment type="caution">
    <text evidence="1">The sequence shown here is derived from an EMBL/GenBank/DDBJ whole genome shotgun (WGS) entry which is preliminary data.</text>
</comment>